<name>A0A1H6ULU5_9FLAO</name>
<reference evidence="2" key="1">
    <citation type="submission" date="2016-10" db="EMBL/GenBank/DDBJ databases">
        <authorList>
            <person name="Varghese N."/>
            <person name="Submissions S."/>
        </authorList>
    </citation>
    <scope>NUCLEOTIDE SEQUENCE [LARGE SCALE GENOMIC DNA]</scope>
    <source>
        <strain evidence="2">DSM 17934</strain>
    </source>
</reference>
<dbReference type="OrthoDB" id="9955593at2"/>
<protein>
    <submittedName>
        <fullName evidence="1">Uncharacterized protein</fullName>
    </submittedName>
</protein>
<evidence type="ECO:0000313" key="1">
    <source>
        <dbReference type="EMBL" id="SEI93269.1"/>
    </source>
</evidence>
<evidence type="ECO:0000313" key="2">
    <source>
        <dbReference type="Proteomes" id="UP000199702"/>
    </source>
</evidence>
<organism evidence="1 2">
    <name type="scientific">Flavobacterium terrigena</name>
    <dbReference type="NCBI Taxonomy" id="402734"/>
    <lineage>
        <taxon>Bacteria</taxon>
        <taxon>Pseudomonadati</taxon>
        <taxon>Bacteroidota</taxon>
        <taxon>Flavobacteriia</taxon>
        <taxon>Flavobacteriales</taxon>
        <taxon>Flavobacteriaceae</taxon>
        <taxon>Flavobacterium</taxon>
    </lineage>
</organism>
<dbReference type="RefSeq" id="WP_091312369.1">
    <property type="nucleotide sequence ID" value="NZ_CBCSJU010000004.1"/>
</dbReference>
<gene>
    <name evidence="1" type="ORF">SAMN05660918_1961</name>
</gene>
<sequence>MTNFLVIRGTADGGKTTTAGLLFEQLKPKASQFKLFNWAWKEIDKLHYNSEGELIDFIAVLVIDGKVIIIISQGDKPNVLQKVLDFLKDLISLSKITGINISKIDIVICCARSRNVNGSTYKMLTKRINSNNLFDFWTSKDDDISKKLSCKQKVVDELVQKIKSL</sequence>
<accession>A0A1H6ULU5</accession>
<keyword evidence="2" id="KW-1185">Reference proteome</keyword>
<dbReference type="AlphaFoldDB" id="A0A1H6ULU5"/>
<proteinExistence type="predicted"/>
<dbReference type="EMBL" id="FNYA01000004">
    <property type="protein sequence ID" value="SEI93269.1"/>
    <property type="molecule type" value="Genomic_DNA"/>
</dbReference>
<dbReference type="Proteomes" id="UP000199702">
    <property type="component" value="Unassembled WGS sequence"/>
</dbReference>